<feature type="modified residue" description="N6-(pyridoxal phosphate)lysine" evidence="2 3">
    <location>
        <position position="44"/>
    </location>
</feature>
<dbReference type="InterPro" id="IPR001608">
    <property type="entry name" value="Ala_racemase_N"/>
</dbReference>
<evidence type="ECO:0000256" key="4">
    <source>
        <dbReference type="RuleBase" id="RU004514"/>
    </source>
</evidence>
<dbReference type="PANTHER" id="PTHR10146:SF14">
    <property type="entry name" value="PYRIDOXAL PHOSPHATE HOMEOSTASIS PROTEIN"/>
    <property type="match status" value="1"/>
</dbReference>
<dbReference type="InterPro" id="IPR011078">
    <property type="entry name" value="PyrdxlP_homeostasis"/>
</dbReference>
<dbReference type="PROSITE" id="PS01211">
    <property type="entry name" value="UPF0001"/>
    <property type="match status" value="1"/>
</dbReference>
<evidence type="ECO:0000256" key="2">
    <source>
        <dbReference type="HAMAP-Rule" id="MF_03225"/>
    </source>
</evidence>
<evidence type="ECO:0000313" key="6">
    <source>
        <dbReference type="EMBL" id="KAL1513823.1"/>
    </source>
</evidence>
<comment type="function">
    <text evidence="2">Pyridoxal 5'-phosphate (PLP)-binding protein, which may be involved in intracellular homeostatic regulation of pyridoxal 5'-phosphate (PLP), the active form of vitamin B6.</text>
</comment>
<dbReference type="FunFam" id="3.20.20.10:FF:000007">
    <property type="entry name" value="Pyridoxal phosphate homeostasis protein"/>
    <property type="match status" value="1"/>
</dbReference>
<accession>A0ABD1F8P8</accession>
<name>A0ABD1F8P8_HYPHA</name>
<gene>
    <name evidence="6" type="ORF">ABEB36_003176</name>
</gene>
<keyword evidence="1 2" id="KW-0663">Pyridoxal phosphate</keyword>
<dbReference type="Proteomes" id="UP001566132">
    <property type="component" value="Unassembled WGS sequence"/>
</dbReference>
<evidence type="ECO:0000256" key="3">
    <source>
        <dbReference type="PIRSR" id="PIRSR004848-1"/>
    </source>
</evidence>
<dbReference type="InterPro" id="IPR029066">
    <property type="entry name" value="PLP-binding_barrel"/>
</dbReference>
<dbReference type="Pfam" id="PF01168">
    <property type="entry name" value="Ala_racemase_N"/>
    <property type="match status" value="1"/>
</dbReference>
<reference evidence="6 7" key="1">
    <citation type="submission" date="2024-05" db="EMBL/GenBank/DDBJ databases">
        <title>Genetic variation in Jamaican populations of the coffee berry borer (Hypothenemus hampei).</title>
        <authorList>
            <person name="Errbii M."/>
            <person name="Myrie A."/>
        </authorList>
    </citation>
    <scope>NUCLEOTIDE SEQUENCE [LARGE SCALE GENOMIC DNA]</scope>
    <source>
        <strain evidence="6">JA-Hopewell-2020-01-JO</strain>
        <tissue evidence="6">Whole body</tissue>
    </source>
</reference>
<protein>
    <recommendedName>
        <fullName evidence="2">Pyridoxal phosphate homeostasis protein</fullName>
        <shortName evidence="2">PLP homeostasis protein</shortName>
    </recommendedName>
</protein>
<dbReference type="CDD" id="cd06822">
    <property type="entry name" value="PLPDE_III_YBL036c_euk"/>
    <property type="match status" value="1"/>
</dbReference>
<comment type="cofactor">
    <cofactor evidence="3">
        <name>pyridoxal 5'-phosphate</name>
        <dbReference type="ChEBI" id="CHEBI:597326"/>
    </cofactor>
</comment>
<proteinExistence type="inferred from homology"/>
<keyword evidence="7" id="KW-1185">Reference proteome</keyword>
<evidence type="ECO:0000313" key="7">
    <source>
        <dbReference type="Proteomes" id="UP001566132"/>
    </source>
</evidence>
<comment type="caution">
    <text evidence="6">The sequence shown here is derived from an EMBL/GenBank/DDBJ whole genome shotgun (WGS) entry which is preliminary data.</text>
</comment>
<evidence type="ECO:0000256" key="1">
    <source>
        <dbReference type="ARBA" id="ARBA00022898"/>
    </source>
</evidence>
<dbReference type="EMBL" id="JBDJPC010000002">
    <property type="protein sequence ID" value="KAL1513823.1"/>
    <property type="molecule type" value="Genomic_DNA"/>
</dbReference>
<dbReference type="PANTHER" id="PTHR10146">
    <property type="entry name" value="PROLINE SYNTHETASE CO-TRANSCRIBED BACTERIAL HOMOLOG PROTEIN"/>
    <property type="match status" value="1"/>
</dbReference>
<dbReference type="PIRSF" id="PIRSF004848">
    <property type="entry name" value="YBL036c_PLPDEIII"/>
    <property type="match status" value="1"/>
</dbReference>
<comment type="similarity">
    <text evidence="2 4">Belongs to the pyridoxal phosphate-binding protein YggS/PROSC family.</text>
</comment>
<dbReference type="GO" id="GO:0030170">
    <property type="term" value="F:pyridoxal phosphate binding"/>
    <property type="evidence" value="ECO:0007669"/>
    <property type="project" value="UniProtKB-UniRule"/>
</dbReference>
<dbReference type="NCBIfam" id="TIGR00044">
    <property type="entry name" value="YggS family pyridoxal phosphate-dependent enzyme"/>
    <property type="match status" value="1"/>
</dbReference>
<feature type="domain" description="Alanine racemase N-terminal" evidence="5">
    <location>
        <begin position="22"/>
        <end position="250"/>
    </location>
</feature>
<dbReference type="Gene3D" id="3.20.20.10">
    <property type="entry name" value="Alanine racemase"/>
    <property type="match status" value="1"/>
</dbReference>
<dbReference type="AlphaFoldDB" id="A0ABD1F8P8"/>
<dbReference type="SUPFAM" id="SSF51419">
    <property type="entry name" value="PLP-binding barrel"/>
    <property type="match status" value="1"/>
</dbReference>
<evidence type="ECO:0000259" key="5">
    <source>
        <dbReference type="Pfam" id="PF01168"/>
    </source>
</evidence>
<sequence length="253" mass="28810">MIRNMADIDVRQSLRLVLQQIEAACSRRNDKFAGIKPQLVAVSKIKPAELIVEAYEEGQRHFGENYVQELQEKATSPLILEKCKDIKWHFIGHLQANKINKVLSVPNLYMIETVDTKQLATQLNTRWPNFGPPNSKLNIMIQVNTSGEAEKSGLDPNEVTELAKYVLNDCSNLRLEGLMTIGKYEKYDYSKVANPDFLCLIKCRDDLCSELGLNWKDIALSMGMSHDFEHAIELGSHYIRVGQMIFGERPIKI</sequence>
<organism evidence="6 7">
    <name type="scientific">Hypothenemus hampei</name>
    <name type="common">Coffee berry borer</name>
    <dbReference type="NCBI Taxonomy" id="57062"/>
    <lineage>
        <taxon>Eukaryota</taxon>
        <taxon>Metazoa</taxon>
        <taxon>Ecdysozoa</taxon>
        <taxon>Arthropoda</taxon>
        <taxon>Hexapoda</taxon>
        <taxon>Insecta</taxon>
        <taxon>Pterygota</taxon>
        <taxon>Neoptera</taxon>
        <taxon>Endopterygota</taxon>
        <taxon>Coleoptera</taxon>
        <taxon>Polyphaga</taxon>
        <taxon>Cucujiformia</taxon>
        <taxon>Curculionidae</taxon>
        <taxon>Scolytinae</taxon>
        <taxon>Hypothenemus</taxon>
    </lineage>
</organism>
<dbReference type="HAMAP" id="MF_02087">
    <property type="entry name" value="PLP_homeostasis"/>
    <property type="match status" value="1"/>
</dbReference>